<evidence type="ECO:0000256" key="6">
    <source>
        <dbReference type="ARBA" id="ARBA00023242"/>
    </source>
</evidence>
<dbReference type="Pfam" id="PF11951">
    <property type="entry name" value="Fungal_trans_2"/>
    <property type="match status" value="1"/>
</dbReference>
<evidence type="ECO:0000256" key="4">
    <source>
        <dbReference type="ARBA" id="ARBA00023125"/>
    </source>
</evidence>
<dbReference type="PANTHER" id="PTHR37534">
    <property type="entry name" value="TRANSCRIPTIONAL ACTIVATOR PROTEIN UGA3"/>
    <property type="match status" value="1"/>
</dbReference>
<keyword evidence="5" id="KW-0804">Transcription</keyword>
<dbReference type="PROSITE" id="PS00463">
    <property type="entry name" value="ZN2_CY6_FUNGAL_1"/>
    <property type="match status" value="1"/>
</dbReference>
<comment type="subcellular location">
    <subcellularLocation>
        <location evidence="1">Nucleus</location>
    </subcellularLocation>
</comment>
<dbReference type="GO" id="GO:0000976">
    <property type="term" value="F:transcription cis-regulatory region binding"/>
    <property type="evidence" value="ECO:0007669"/>
    <property type="project" value="TreeGrafter"/>
</dbReference>
<evidence type="ECO:0000256" key="2">
    <source>
        <dbReference type="ARBA" id="ARBA00022833"/>
    </source>
</evidence>
<organism evidence="8 9">
    <name type="scientific">Coniella lustricola</name>
    <dbReference type="NCBI Taxonomy" id="2025994"/>
    <lineage>
        <taxon>Eukaryota</taxon>
        <taxon>Fungi</taxon>
        <taxon>Dikarya</taxon>
        <taxon>Ascomycota</taxon>
        <taxon>Pezizomycotina</taxon>
        <taxon>Sordariomycetes</taxon>
        <taxon>Sordariomycetidae</taxon>
        <taxon>Diaporthales</taxon>
        <taxon>Schizoparmaceae</taxon>
        <taxon>Coniella</taxon>
    </lineage>
</organism>
<dbReference type="GO" id="GO:0005634">
    <property type="term" value="C:nucleus"/>
    <property type="evidence" value="ECO:0007669"/>
    <property type="project" value="UniProtKB-SubCell"/>
</dbReference>
<reference evidence="8 9" key="1">
    <citation type="journal article" date="2018" name="Mycol. Prog.">
        <title>Coniella lustricola, a new species from submerged detritus.</title>
        <authorList>
            <person name="Raudabaugh D.B."/>
            <person name="Iturriaga T."/>
            <person name="Carver A."/>
            <person name="Mondo S."/>
            <person name="Pangilinan J."/>
            <person name="Lipzen A."/>
            <person name="He G."/>
            <person name="Amirebrahimi M."/>
            <person name="Grigoriev I.V."/>
            <person name="Miller A.N."/>
        </authorList>
    </citation>
    <scope>NUCLEOTIDE SEQUENCE [LARGE SCALE GENOMIC DNA]</scope>
    <source>
        <strain evidence="8 9">B22-T-1</strain>
    </source>
</reference>
<keyword evidence="4" id="KW-0238">DNA-binding</keyword>
<dbReference type="PROSITE" id="PS50048">
    <property type="entry name" value="ZN2_CY6_FUNGAL_2"/>
    <property type="match status" value="1"/>
</dbReference>
<protein>
    <submittedName>
        <fullName evidence="8">Fungal-specific transcription factor domain-domain-containing protein</fullName>
    </submittedName>
</protein>
<dbReference type="EMBL" id="KZ678486">
    <property type="protein sequence ID" value="PSR82145.1"/>
    <property type="molecule type" value="Genomic_DNA"/>
</dbReference>
<evidence type="ECO:0000313" key="9">
    <source>
        <dbReference type="Proteomes" id="UP000241462"/>
    </source>
</evidence>
<dbReference type="GO" id="GO:0045944">
    <property type="term" value="P:positive regulation of transcription by RNA polymerase II"/>
    <property type="evidence" value="ECO:0007669"/>
    <property type="project" value="TreeGrafter"/>
</dbReference>
<dbReference type="Proteomes" id="UP000241462">
    <property type="component" value="Unassembled WGS sequence"/>
</dbReference>
<dbReference type="GO" id="GO:0000981">
    <property type="term" value="F:DNA-binding transcription factor activity, RNA polymerase II-specific"/>
    <property type="evidence" value="ECO:0007669"/>
    <property type="project" value="InterPro"/>
</dbReference>
<dbReference type="SUPFAM" id="SSF57701">
    <property type="entry name" value="Zn2/Cys6 DNA-binding domain"/>
    <property type="match status" value="1"/>
</dbReference>
<keyword evidence="9" id="KW-1185">Reference proteome</keyword>
<dbReference type="SMART" id="SM00066">
    <property type="entry name" value="GAL4"/>
    <property type="match status" value="1"/>
</dbReference>
<keyword evidence="6" id="KW-0539">Nucleus</keyword>
<evidence type="ECO:0000259" key="7">
    <source>
        <dbReference type="PROSITE" id="PS50048"/>
    </source>
</evidence>
<proteinExistence type="predicted"/>
<feature type="domain" description="Zn(2)-C6 fungal-type" evidence="7">
    <location>
        <begin position="9"/>
        <end position="39"/>
    </location>
</feature>
<keyword evidence="3" id="KW-0805">Transcription regulation</keyword>
<dbReference type="PANTHER" id="PTHR37534:SF49">
    <property type="entry name" value="LYSINE BIOSYNTHESIS REGULATORY PROTEIN LYS14"/>
    <property type="match status" value="1"/>
</dbReference>
<evidence type="ECO:0000256" key="5">
    <source>
        <dbReference type="ARBA" id="ARBA00023163"/>
    </source>
</evidence>
<gene>
    <name evidence="8" type="ORF">BD289DRAFT_488659</name>
</gene>
<dbReference type="InterPro" id="IPR036864">
    <property type="entry name" value="Zn2-C6_fun-type_DNA-bd_sf"/>
</dbReference>
<evidence type="ECO:0000256" key="3">
    <source>
        <dbReference type="ARBA" id="ARBA00023015"/>
    </source>
</evidence>
<dbReference type="InterPro" id="IPR021858">
    <property type="entry name" value="Fun_TF"/>
</dbReference>
<dbReference type="Gene3D" id="4.10.240.10">
    <property type="entry name" value="Zn(2)-C6 fungal-type DNA-binding domain"/>
    <property type="match status" value="1"/>
</dbReference>
<sequence>MAGKRSRRGCEECRRRRRKCDEQQPFCMACTSRGCNCIYTLKLVWGGLELDKSRNTDEGGFVFSTTPSDGSEALELGSKLPRSLPNGISLPPRYYKLLVYFADDILASLSCHPSIHQDLCKGLMPATLEFPHLLSACLALSTAGFASRGIANVDGIDAFRLLDHLQSSGLSLLRSALEVGQPSEVLLTTCLMWSLVDVFSCRSEASSWRVHLQGVKAIIDNKQGYNRVLADSGAMHAAIKHLHMLYVSLQTLPYIFSPKEQDRPQVATVHPTTKLQARNSVISNYSIDGFLGYSEELLHILHQINKLADERSDILPTSDAESDILLGKVMGMIARDAANPPNVDICSVLSADYGREFILCHRIFQQTALIVLYRRLYEMPSQMLPIQNAVAAITEMLDNMPQGQPCHTWVAMALPVFTIGCEAFTPEQKNFVLDKVQRLKECLGSFHVGIIRQALKDVWEKRSVLGDMEGHLCAGSLLGELKYNIILF</sequence>
<accession>A0A2T3A3D7</accession>
<dbReference type="CDD" id="cd00067">
    <property type="entry name" value="GAL4"/>
    <property type="match status" value="1"/>
</dbReference>
<evidence type="ECO:0000256" key="1">
    <source>
        <dbReference type="ARBA" id="ARBA00004123"/>
    </source>
</evidence>
<dbReference type="OrthoDB" id="5229455at2759"/>
<dbReference type="GO" id="GO:0008270">
    <property type="term" value="F:zinc ion binding"/>
    <property type="evidence" value="ECO:0007669"/>
    <property type="project" value="InterPro"/>
</dbReference>
<dbReference type="Pfam" id="PF00172">
    <property type="entry name" value="Zn_clus"/>
    <property type="match status" value="1"/>
</dbReference>
<keyword evidence="2" id="KW-0862">Zinc</keyword>
<dbReference type="InterPro" id="IPR001138">
    <property type="entry name" value="Zn2Cys6_DnaBD"/>
</dbReference>
<dbReference type="AlphaFoldDB" id="A0A2T3A3D7"/>
<dbReference type="STRING" id="2025994.A0A2T3A3D7"/>
<name>A0A2T3A3D7_9PEZI</name>
<dbReference type="InParanoid" id="A0A2T3A3D7"/>
<evidence type="ECO:0000313" key="8">
    <source>
        <dbReference type="EMBL" id="PSR82145.1"/>
    </source>
</evidence>